<dbReference type="CDD" id="cd01650">
    <property type="entry name" value="RT_nLTR_like"/>
    <property type="match status" value="1"/>
</dbReference>
<dbReference type="SUPFAM" id="SSF56672">
    <property type="entry name" value="DNA/RNA polymerases"/>
    <property type="match status" value="1"/>
</dbReference>
<dbReference type="InterPro" id="IPR043502">
    <property type="entry name" value="DNA/RNA_pol_sf"/>
</dbReference>
<dbReference type="InterPro" id="IPR035979">
    <property type="entry name" value="RBD_domain_sf"/>
</dbReference>
<dbReference type="EMBL" id="CM007896">
    <property type="protein sequence ID" value="OTG21358.1"/>
    <property type="molecule type" value="Genomic_DNA"/>
</dbReference>
<dbReference type="InterPro" id="IPR000504">
    <property type="entry name" value="RRM_dom"/>
</dbReference>
<dbReference type="SUPFAM" id="SSF56219">
    <property type="entry name" value="DNase I-like"/>
    <property type="match status" value="1"/>
</dbReference>
<dbReference type="Proteomes" id="UP000215914">
    <property type="component" value="Chromosome 7"/>
</dbReference>
<keyword evidence="6" id="KW-0548">Nucleotidyltransferase</keyword>
<dbReference type="OMA" id="ARENDMG"/>
<dbReference type="InterPro" id="IPR000477">
    <property type="entry name" value="RT_dom"/>
</dbReference>
<sequence length="1780" mass="202280">MAVRITKFYVANIPDGCRPWDLATFLGNYGEIAGSFIARKRSKEGLKFGFVSFKGVKDWKEMERNLQGLSLGGYKLKINIARFARENDMGEEHRRPAEKPHSFSRQGDLNMEGHRKDAFLRSGCSFSAALMNNVNTSSKLDVPELGNDKTVEVHSETSAFFDMQGRAVVGRAKDVESLINLKVNLNSAGINGFKLFYLGGLNMMISLEDDIDASVLVLNVNLWKEWFDCLDIWSGQTLAYERLAWLKIYGVPLHLAENKVFNDTASLFGKVIKGSQLSPEDWDLSFSVVGVLVDQGARISESVSIVWKNKKFKIWVSEESEDWIPDCMFEEERVKKVHVMDEQAGQNVEDGIEGEESSDEEEEGVPVRSEDVRDGNEVPDGHPPATEYQQSDALFNGGGSGLDKCVDACGNNGAPNSKEGGEPDNRGGDHWVPKEVNCSSFNGNYFNMGRPTLQVRRHRPRSKKQACGPNASPSSDPRPRKRIRENQEFSFDLNYVAGVSCQNSPSKSDGSEASTNRIMGHEVDQARQVHTDSLSQNPVAGASRSEDRGDQQNFEEGRNECCGTMNFMSLNLRGIAGEAKAVWVRNLRVSNKISMIAFQETMVNSVQRSLISKYWGNNNFEYVCSASEGLSGGLVWIWDPKIFKLESSIQQRYYILLKGSVVGSGEPINLINVYAPQNTASKLQLWGELSNIIDHSLGKWVIVGDFNAVRYSEERKRSKFKPVCASNFNNFIDDNGLIEYPMQGRKFTCIRENGKKLSKLDRFLVCPDFFNKWPSACVRAVSNRFSDHCPIFLELVSLNYGPRPFRVYNSWIGKQGFEESVQAAVEGMQHFDPPDSFLMTKFARIREALKAWRDEFLEKERESESLALSEMEKLELEMELRELSEEEKWVLSENRKIIKEIDDRKRADIKQKARLKWAIDGDENSKFFHAMVNNRKASNNIHGLSIEGEWCTKPVRVKKEIFNFFRDKFKESNMQRPPLQCNNIKRISIEEGNMLVEPFSETEIKNAVFECGDDRAPGPDGFNFRFIKHFWEIFKEDFNRIFDWFFNHGDISDGCGASFIALIAKIPDPVSLNNYRPINLIGVISKAISKALANRMRLVLEGVISDSQSAFLKGRYILDGPLIINEIISWIKKSKKKAFFLKIDFEKAYDNVNWNFVLSILSQMGFPERWCKWIRGILKSASSSVLVNGAPTFLFRCGKGMRQGDPLSPFLFLVVMEALSCMINSAKNAELINGIVTPNEGPSLSHLLYADDSIVMGEWAKSEVVNIVRVLRCFYICSGLKINIDKSNLYGIGVESNEVSEMANVVGCKSDFFPFKYLGLKVGANMNRITNWQPVYDIFRNRLASWKSHLLSIGGRVVIIKSVLESLPCYYFSLYKAPKKVISDLESMVKKFLWGGSTEEKKMHWVKWGLVSTPKKEGGLGLNKLSDINLSLLSKWGWRFKTESNSLWRKVIDALHATRVGWDGFPIKKSLNGVWKNIVKVLNCVKVGDLALKNHIKGDIGNGNSISFWLDSWITDQPLKVLFSDLFRLEAVKKCIVADRVISNGSDAQFSWNWKEDLAVLGLSDRFLQLSDLVAQVRLVDRADKWTWSPQHDGSFSVRSVKSLLNSVRTSDNNFVMEWCDWLPDKCNIHIWRAEKERIPTRLALRKRNVFFEVSSCPLCSSADESAEHLFTACSTSAVVWNGISIWCKIPFIYAFTIQDLLELHKTLSVSVKKKEAIHGIVILVCWCLWRARNKFIFENIPVRIDRILSEVKALGFLWFSNKSRYKGIRWEEWMPFVNM</sequence>
<feature type="domain" description="Reverse transcriptase" evidence="5">
    <location>
        <begin position="1047"/>
        <end position="1322"/>
    </location>
</feature>
<keyword evidence="1" id="KW-0694">RNA-binding</keyword>
<evidence type="ECO:0000313" key="6">
    <source>
        <dbReference type="EMBL" id="OTG21358.1"/>
    </source>
</evidence>
<feature type="compositionally biased region" description="Basic residues" evidence="3">
    <location>
        <begin position="455"/>
        <end position="464"/>
    </location>
</feature>
<evidence type="ECO:0000256" key="3">
    <source>
        <dbReference type="SAM" id="MobiDB-lite"/>
    </source>
</evidence>
<evidence type="ECO:0000259" key="4">
    <source>
        <dbReference type="PROSITE" id="PS50102"/>
    </source>
</evidence>
<dbReference type="PROSITE" id="PS50878">
    <property type="entry name" value="RT_POL"/>
    <property type="match status" value="1"/>
</dbReference>
<evidence type="ECO:0000259" key="5">
    <source>
        <dbReference type="PROSITE" id="PS50878"/>
    </source>
</evidence>
<feature type="coiled-coil region" evidence="2">
    <location>
        <begin position="857"/>
        <end position="886"/>
    </location>
</feature>
<gene>
    <name evidence="6" type="ORF">HannXRQ_Chr07g0203291</name>
</gene>
<dbReference type="InterPro" id="IPR005135">
    <property type="entry name" value="Endo/exonuclease/phosphatase"/>
</dbReference>
<dbReference type="Gene3D" id="3.30.70.330">
    <property type="match status" value="1"/>
</dbReference>
<dbReference type="GO" id="GO:0003723">
    <property type="term" value="F:RNA binding"/>
    <property type="evidence" value="ECO:0007669"/>
    <property type="project" value="UniProtKB-UniRule"/>
</dbReference>
<feature type="region of interest" description="Disordered" evidence="3">
    <location>
        <begin position="527"/>
        <end position="556"/>
    </location>
</feature>
<dbReference type="Pfam" id="PF00076">
    <property type="entry name" value="RRM_1"/>
    <property type="match status" value="1"/>
</dbReference>
<dbReference type="CDD" id="cd00590">
    <property type="entry name" value="RRM_SF"/>
    <property type="match status" value="1"/>
</dbReference>
<protein>
    <submittedName>
        <fullName evidence="6">Putative RNA-directed DNA polymerase, eukaryota</fullName>
    </submittedName>
</protein>
<feature type="compositionally biased region" description="Basic and acidic residues" evidence="3">
    <location>
        <begin position="368"/>
        <end position="380"/>
    </location>
</feature>
<dbReference type="InParanoid" id="A0A251UDE2"/>
<evidence type="ECO:0000313" key="7">
    <source>
        <dbReference type="Proteomes" id="UP000215914"/>
    </source>
</evidence>
<dbReference type="PANTHER" id="PTHR33116">
    <property type="entry name" value="REVERSE TRANSCRIPTASE ZINC-BINDING DOMAIN-CONTAINING PROTEIN-RELATED-RELATED"/>
    <property type="match status" value="1"/>
</dbReference>
<dbReference type="SMART" id="SM00360">
    <property type="entry name" value="RRM"/>
    <property type="match status" value="1"/>
</dbReference>
<feature type="region of interest" description="Disordered" evidence="3">
    <location>
        <begin position="455"/>
        <end position="481"/>
    </location>
</feature>
<dbReference type="Pfam" id="PF13966">
    <property type="entry name" value="zf-RVT"/>
    <property type="match status" value="1"/>
</dbReference>
<dbReference type="InterPro" id="IPR012677">
    <property type="entry name" value="Nucleotide-bd_a/b_plait_sf"/>
</dbReference>
<keyword evidence="7" id="KW-1185">Reference proteome</keyword>
<organism evidence="6 7">
    <name type="scientific">Helianthus annuus</name>
    <name type="common">Common sunflower</name>
    <dbReference type="NCBI Taxonomy" id="4232"/>
    <lineage>
        <taxon>Eukaryota</taxon>
        <taxon>Viridiplantae</taxon>
        <taxon>Streptophyta</taxon>
        <taxon>Embryophyta</taxon>
        <taxon>Tracheophyta</taxon>
        <taxon>Spermatophyta</taxon>
        <taxon>Magnoliopsida</taxon>
        <taxon>eudicotyledons</taxon>
        <taxon>Gunneridae</taxon>
        <taxon>Pentapetalae</taxon>
        <taxon>asterids</taxon>
        <taxon>campanulids</taxon>
        <taxon>Asterales</taxon>
        <taxon>Asteraceae</taxon>
        <taxon>Asteroideae</taxon>
        <taxon>Heliantheae alliance</taxon>
        <taxon>Heliantheae</taxon>
        <taxon>Helianthus</taxon>
    </lineage>
</organism>
<keyword evidence="2" id="KW-0175">Coiled coil</keyword>
<evidence type="ECO:0000256" key="1">
    <source>
        <dbReference type="PROSITE-ProRule" id="PRU00176"/>
    </source>
</evidence>
<feature type="domain" description="RRM" evidence="4">
    <location>
        <begin position="6"/>
        <end position="83"/>
    </location>
</feature>
<dbReference type="Gene3D" id="3.60.10.10">
    <property type="entry name" value="Endonuclease/exonuclease/phosphatase"/>
    <property type="match status" value="1"/>
</dbReference>
<keyword evidence="6" id="KW-0695">RNA-directed DNA polymerase</keyword>
<name>A0A251UDE2_HELAN</name>
<feature type="region of interest" description="Disordered" evidence="3">
    <location>
        <begin position="341"/>
        <end position="396"/>
    </location>
</feature>
<keyword evidence="6" id="KW-0808">Transferase</keyword>
<proteinExistence type="predicted"/>
<dbReference type="InterPro" id="IPR026960">
    <property type="entry name" value="RVT-Znf"/>
</dbReference>
<accession>A0A251UDE2</accession>
<feature type="compositionally biased region" description="Basic and acidic residues" evidence="3">
    <location>
        <begin position="544"/>
        <end position="556"/>
    </location>
</feature>
<dbReference type="PANTHER" id="PTHR33116:SF78">
    <property type="entry name" value="OS12G0587133 PROTEIN"/>
    <property type="match status" value="1"/>
</dbReference>
<dbReference type="InterPro" id="IPR036691">
    <property type="entry name" value="Endo/exonu/phosph_ase_sf"/>
</dbReference>
<dbReference type="Pfam" id="PF14529">
    <property type="entry name" value="Exo_endo_phos_2"/>
    <property type="match status" value="1"/>
</dbReference>
<reference evidence="7" key="1">
    <citation type="journal article" date="2017" name="Nature">
        <title>The sunflower genome provides insights into oil metabolism, flowering and Asterid evolution.</title>
        <authorList>
            <person name="Badouin H."/>
            <person name="Gouzy J."/>
            <person name="Grassa C.J."/>
            <person name="Murat F."/>
            <person name="Staton S.E."/>
            <person name="Cottret L."/>
            <person name="Lelandais-Briere C."/>
            <person name="Owens G.L."/>
            <person name="Carrere S."/>
            <person name="Mayjonade B."/>
            <person name="Legrand L."/>
            <person name="Gill N."/>
            <person name="Kane N.C."/>
            <person name="Bowers J.E."/>
            <person name="Hubner S."/>
            <person name="Bellec A."/>
            <person name="Berard A."/>
            <person name="Berges H."/>
            <person name="Blanchet N."/>
            <person name="Boniface M.C."/>
            <person name="Brunel D."/>
            <person name="Catrice O."/>
            <person name="Chaidir N."/>
            <person name="Claudel C."/>
            <person name="Donnadieu C."/>
            <person name="Faraut T."/>
            <person name="Fievet G."/>
            <person name="Helmstetter N."/>
            <person name="King M."/>
            <person name="Knapp S.J."/>
            <person name="Lai Z."/>
            <person name="Le Paslier M.C."/>
            <person name="Lippi Y."/>
            <person name="Lorenzon L."/>
            <person name="Mandel J.R."/>
            <person name="Marage G."/>
            <person name="Marchand G."/>
            <person name="Marquand E."/>
            <person name="Bret-Mestries E."/>
            <person name="Morien E."/>
            <person name="Nambeesan S."/>
            <person name="Nguyen T."/>
            <person name="Pegot-Espagnet P."/>
            <person name="Pouilly N."/>
            <person name="Raftis F."/>
            <person name="Sallet E."/>
            <person name="Schiex T."/>
            <person name="Thomas J."/>
            <person name="Vandecasteele C."/>
            <person name="Vares D."/>
            <person name="Vear F."/>
            <person name="Vautrin S."/>
            <person name="Crespi M."/>
            <person name="Mangin B."/>
            <person name="Burke J.M."/>
            <person name="Salse J."/>
            <person name="Munos S."/>
            <person name="Vincourt P."/>
            <person name="Rieseberg L.H."/>
            <person name="Langlade N.B."/>
        </authorList>
    </citation>
    <scope>NUCLEOTIDE SEQUENCE [LARGE SCALE GENOMIC DNA]</scope>
    <source>
        <strain evidence="7">cv. SF193</strain>
    </source>
</reference>
<dbReference type="PROSITE" id="PS50102">
    <property type="entry name" value="RRM"/>
    <property type="match status" value="1"/>
</dbReference>
<feature type="region of interest" description="Disordered" evidence="3">
    <location>
        <begin position="88"/>
        <end position="108"/>
    </location>
</feature>
<dbReference type="Pfam" id="PF00078">
    <property type="entry name" value="RVT_1"/>
    <property type="match status" value="1"/>
</dbReference>
<evidence type="ECO:0000256" key="2">
    <source>
        <dbReference type="SAM" id="Coils"/>
    </source>
</evidence>
<feature type="compositionally biased region" description="Basic and acidic residues" evidence="3">
    <location>
        <begin position="88"/>
        <end position="101"/>
    </location>
</feature>
<feature type="compositionally biased region" description="Acidic residues" evidence="3">
    <location>
        <begin position="350"/>
        <end position="364"/>
    </location>
</feature>
<dbReference type="STRING" id="4232.A0A251UDE2"/>
<dbReference type="GO" id="GO:0003964">
    <property type="term" value="F:RNA-directed DNA polymerase activity"/>
    <property type="evidence" value="ECO:0007669"/>
    <property type="project" value="UniProtKB-KW"/>
</dbReference>
<dbReference type="SUPFAM" id="SSF54928">
    <property type="entry name" value="RNA-binding domain, RBD"/>
    <property type="match status" value="1"/>
</dbReference>